<dbReference type="GO" id="GO:0003723">
    <property type="term" value="F:RNA binding"/>
    <property type="evidence" value="ECO:0007669"/>
    <property type="project" value="InterPro"/>
</dbReference>
<evidence type="ECO:0000256" key="14">
    <source>
        <dbReference type="ARBA" id="ARBA00022953"/>
    </source>
</evidence>
<evidence type="ECO:0000256" key="12">
    <source>
        <dbReference type="ARBA" id="ARBA00022840"/>
    </source>
</evidence>
<dbReference type="Pfam" id="PF00680">
    <property type="entry name" value="RdRP_1"/>
    <property type="match status" value="1"/>
</dbReference>
<dbReference type="InterPro" id="IPR043128">
    <property type="entry name" value="Rev_trsase/Diguanyl_cyclase"/>
</dbReference>
<dbReference type="InterPro" id="IPR043504">
    <property type="entry name" value="Peptidase_S1_PA_chymotrypsin"/>
</dbReference>
<sequence length="2024" mass="227072">MQPNRELEDLFKSLNMNINYKSISVTGGRLGSVLVNKSDVEMIELVLFALLDRPGDVIEAMKSYFTKDRSGEGKIPIDYIIIKLILQNKITDARVFKSLLALLETPVDGYYTATYYKKFDIEAINNAHRVWKTTPTKDRTASFYELFRETLTDIDNSYRNDVMTYIVGDCDFAVTCSIDSLMGCIGEIKPMNLVPQLQKLFSAPTWAEKFGAMMRILELYGYYWTSVGAGLEKAAKLLTWITEFFCEGLDYAKAFKELGCCWVSGDWAKEPLKNQAADDNVSMHVKTESVNIGCAGYPKTTTVPPKEETPGLLDEMVPEGVMTCLETLGQKITSLGDVVDPVFNYFGLLPEKASEFFTDHPTLIPVVGIAAAVFSLVGGATSSKVLSAPDFATFLKRAQDTLKDAFFAGRGLSSVFSIFTSVTTMLKDLIGVSDDAQVKQLKHDLLNFTKETEALRNELVAHPGRFINDPSRWGVYNECHKKVFSLYEKLTKTDANLSSLTPLWQTANAGFRIISDNWHENVAKATTRINPVCIWLKGATGIGKTELAKHLAKAIAAAVGIEPTVFVKNKSTPFWNLYNQENFVIFDDFMSNNDPARCTDDSDFMDMMSSNTFNVNKAAVEDKKTIFVSPFVIVCSNVATLPPNTCIVDVSAWERRRDVYVDVSWPEHEQCNPVEVPTLKPGKKKCTHFEGKTIDNFDHLLLNVRNPCVSGYTNKGVVANPQNPNEGYLNGVREWCEESEEFTLDDVVNAAVEKHKKNLANYMKHQESVRGPMANQSEVQSHNQSPLTVLSGPPGIGKSHLMQQIGFPIVRTYAQVSEILKKGPTEPVIIDDLTPFLCKENFIQEFVEFVFRTHADYENNIPVVIGMNPIAFTDAFLADHDAEALDALMRRFNVYKFSFKRGLFRNSSRDDIKSGCDYTKHVVITNPSGKPILSDSLAFHLRNTKIETVKTNIQTALTTYSTTEVPILNHIEIKMTQNEFISMFNNKSAASILCEISRKVSITGNKSISELIPQMMKLISSTSHSTGVEIQTVDEWVLFGLNNGLFKHLDGFNARISFLDRDFCVFDSPQGVAAGNLHRVQQEQVVEAADQVIDVLQQVDYLAIATNSGPSHSFTMWANVFNFLARWGVSMFVIMNDFSRDSERYAKEAEQLELIDEAGYDNSTELARTTVFGPLVKEKAVPTYTIGDMMAETGEGDGGSGSGGSREKQFVKAVRNKGKNRSERKAAKIKSQSRDVTKISDVSETMVVPDLESQMAVDPSLPPIYRKVMVNAVGVCSLKKGEDGKYKRLCYGLMIKGKFGTTVAHPFVKDQDIKVQIGALEFVDAVVTSVDYRTEVAHFTLKSNHQFSDITRHISDGSNMQIQDATLLLSKIDYDYTPGYAVMENRIFTGHGIMKTTVDGQEKHGILYKGELGGFQHPVLTKAGDCGSVLFCVDKNNSRKIIGMHTAASNTTGLARLMLVSQFTDVMKSEAIVSHDRDHSYLGEMHPGSPDFVPPIPYQPVGYISKEYGFSPDKTKLFRSPLAQEHPKTEPAILSKYDPRNVDQTDILLEESMQWVNATQYDISADPLWDQAIDDVGNYLADVHYVELGRKMTVLTKTAALNGVTNLDGSSSINMSSSPGVGFKVGADKPGKHSFIDFNPTTKIYNINRAKPGQYLHNAIDALKRDYINEKNPVFVYMGALKDEPLRPGKRTRTIVGSPLHQLILSRQYLHTAYAAFSDLRHKTPVQVGINCTSLDWHNMYLDMRSVSDIGFDFDFKGWDFTIPSQIVAGLSRIYNKVYKRCDPKWKPEDDTIRTGIFKGISNFLFSVRTYVFQAKAGLPSGDAGTAYNNSLVNWLYAYWAWLTLCHKHGLPELACYQAFMKYVRIVCYGDDITYAVSRDVISWFNAVTIKEVLETIGLRVTPADKSEIMQPYKKLIDCEFLSRSFKADGGYYKAPLKQTSLEKSCDWIRGAGSHYYHETPHLMSYRKEDVSSIAEGMLREYFQYDRDMFDERRLFFLEKFRELNITTTLPNYDDIKRDYFGSS</sequence>
<keyword evidence="7" id="KW-0548">Nucleotidyltransferase</keyword>
<evidence type="ECO:0000256" key="2">
    <source>
        <dbReference type="ARBA" id="ARBA00004551"/>
    </source>
</evidence>
<dbReference type="GO" id="GO:0006351">
    <property type="term" value="P:DNA-templated transcription"/>
    <property type="evidence" value="ECO:0007669"/>
    <property type="project" value="InterPro"/>
</dbReference>
<protein>
    <submittedName>
        <fullName evidence="19">Uncharacterized protein</fullName>
    </submittedName>
</protein>
<reference evidence="19" key="1">
    <citation type="submission" date="2020-01" db="EMBL/GenBank/DDBJ databases">
        <title>Viral genomes from wild and zoo birds in China.</title>
        <authorList>
            <person name="Zhao M."/>
            <person name="Shan L.T."/>
            <person name="Yang X.S."/>
            <person name="Zhang W."/>
        </authorList>
    </citation>
    <scope>NUCLEOTIDE SEQUENCE</scope>
    <source>
        <strain evidence="19">Rfb198shi4</strain>
    </source>
</reference>
<evidence type="ECO:0000259" key="16">
    <source>
        <dbReference type="PROSITE" id="PS50507"/>
    </source>
</evidence>
<dbReference type="InterPro" id="IPR043502">
    <property type="entry name" value="DNA/RNA_pol_sf"/>
</dbReference>
<evidence type="ECO:0000256" key="11">
    <source>
        <dbReference type="ARBA" id="ARBA00022807"/>
    </source>
</evidence>
<evidence type="ECO:0000256" key="8">
    <source>
        <dbReference type="ARBA" id="ARBA00022741"/>
    </source>
</evidence>
<feature type="domain" description="RdRp catalytic" evidence="16">
    <location>
        <begin position="1749"/>
        <end position="1885"/>
    </location>
</feature>
<dbReference type="GO" id="GO:0003724">
    <property type="term" value="F:RNA helicase activity"/>
    <property type="evidence" value="ECO:0007669"/>
    <property type="project" value="InterPro"/>
</dbReference>
<dbReference type="GO" id="GO:0039694">
    <property type="term" value="P:viral RNA genome replication"/>
    <property type="evidence" value="ECO:0007669"/>
    <property type="project" value="InterPro"/>
</dbReference>
<evidence type="ECO:0000256" key="10">
    <source>
        <dbReference type="ARBA" id="ARBA00022806"/>
    </source>
</evidence>
<dbReference type="EMBL" id="MN917676">
    <property type="protein sequence ID" value="QJI53469.1"/>
    <property type="molecule type" value="Genomic_RNA"/>
</dbReference>
<dbReference type="SUPFAM" id="SSF52540">
    <property type="entry name" value="P-loop containing nucleoside triphosphate hydrolases"/>
    <property type="match status" value="2"/>
</dbReference>
<dbReference type="Gene3D" id="1.20.960.20">
    <property type="match status" value="1"/>
</dbReference>
<dbReference type="PROSITE" id="PS50507">
    <property type="entry name" value="RDRP_SSRNA_POS"/>
    <property type="match status" value="1"/>
</dbReference>
<organism evidence="19">
    <name type="scientific">Riboviria sp</name>
    <dbReference type="NCBI Taxonomy" id="2585031"/>
    <lineage>
        <taxon>Viruses</taxon>
        <taxon>Riboviria</taxon>
    </lineage>
</organism>
<dbReference type="GO" id="GO:0006508">
    <property type="term" value="P:proteolysis"/>
    <property type="evidence" value="ECO:0007669"/>
    <property type="project" value="UniProtKB-KW"/>
</dbReference>
<keyword evidence="15" id="KW-0472">Membrane</keyword>
<dbReference type="InterPro" id="IPR027417">
    <property type="entry name" value="P-loop_NTPase"/>
</dbReference>
<keyword evidence="3" id="KW-0191">Covalent protein-RNA linkage</keyword>
<keyword evidence="9" id="KW-0378">Hydrolase</keyword>
<keyword evidence="8" id="KW-0547">Nucleotide-binding</keyword>
<dbReference type="GO" id="GO:0033644">
    <property type="term" value="C:host cell membrane"/>
    <property type="evidence" value="ECO:0007669"/>
    <property type="project" value="UniProtKB-SubCell"/>
</dbReference>
<name>A0A6M3YNI6_9VIRU</name>
<dbReference type="SUPFAM" id="SSF50494">
    <property type="entry name" value="Trypsin-like serine proteases"/>
    <property type="match status" value="1"/>
</dbReference>
<dbReference type="InterPro" id="IPR000199">
    <property type="entry name" value="Peptidase_C3A/C3B_picornavir"/>
</dbReference>
<dbReference type="GO" id="GO:0003968">
    <property type="term" value="F:RNA-directed RNA polymerase activity"/>
    <property type="evidence" value="ECO:0007669"/>
    <property type="project" value="InterPro"/>
</dbReference>
<evidence type="ECO:0000256" key="5">
    <source>
        <dbReference type="ARBA" id="ARBA00022670"/>
    </source>
</evidence>
<dbReference type="PROSITE" id="PS51218">
    <property type="entry name" value="SF3_HELICASE_2"/>
    <property type="match status" value="1"/>
</dbReference>
<dbReference type="InterPro" id="IPR000605">
    <property type="entry name" value="Helicase_SF3_ssDNA/RNA_vir"/>
</dbReference>
<dbReference type="Pfam" id="PF00910">
    <property type="entry name" value="RNA_helicase"/>
    <property type="match status" value="1"/>
</dbReference>
<accession>A0A6M3YNI6</accession>
<dbReference type="GO" id="GO:0005524">
    <property type="term" value="F:ATP binding"/>
    <property type="evidence" value="ECO:0007669"/>
    <property type="project" value="UniProtKB-KW"/>
</dbReference>
<dbReference type="SUPFAM" id="SSF56672">
    <property type="entry name" value="DNA/RNA polymerases"/>
    <property type="match status" value="1"/>
</dbReference>
<dbReference type="InterPro" id="IPR014759">
    <property type="entry name" value="Helicase_SF3_ssRNA_vir"/>
</dbReference>
<evidence type="ECO:0000256" key="4">
    <source>
        <dbReference type="ARBA" id="ARBA00022553"/>
    </source>
</evidence>
<evidence type="ECO:0000256" key="7">
    <source>
        <dbReference type="ARBA" id="ARBA00022695"/>
    </source>
</evidence>
<dbReference type="GO" id="GO:0004197">
    <property type="term" value="F:cysteine-type endopeptidase activity"/>
    <property type="evidence" value="ECO:0007669"/>
    <property type="project" value="InterPro"/>
</dbReference>
<dbReference type="InterPro" id="IPR001205">
    <property type="entry name" value="RNA-dir_pol_C"/>
</dbReference>
<keyword evidence="4" id="KW-0597">Phosphoprotein</keyword>
<dbReference type="Gene3D" id="3.30.70.270">
    <property type="match status" value="1"/>
</dbReference>
<evidence type="ECO:0000259" key="17">
    <source>
        <dbReference type="PROSITE" id="PS51218"/>
    </source>
</evidence>
<dbReference type="CDD" id="cd23169">
    <property type="entry name" value="ps-ssRNAv-Picornavirales"/>
    <property type="match status" value="1"/>
</dbReference>
<feature type="domain" description="Peptidase C3" evidence="18">
    <location>
        <begin position="1258"/>
        <end position="1463"/>
    </location>
</feature>
<keyword evidence="6" id="KW-0808">Transferase</keyword>
<feature type="domain" description="SF3 helicase" evidence="17">
    <location>
        <begin position="511"/>
        <end position="678"/>
    </location>
</feature>
<keyword evidence="12" id="KW-0067">ATP-binding</keyword>
<evidence type="ECO:0000313" key="19">
    <source>
        <dbReference type="EMBL" id="QJI53469.1"/>
    </source>
</evidence>
<evidence type="ECO:0000256" key="13">
    <source>
        <dbReference type="ARBA" id="ARBA00022870"/>
    </source>
</evidence>
<evidence type="ECO:0000256" key="9">
    <source>
        <dbReference type="ARBA" id="ARBA00022801"/>
    </source>
</evidence>
<dbReference type="Gene3D" id="2.40.10.10">
    <property type="entry name" value="Trypsin-like serine proteases"/>
    <property type="match status" value="1"/>
</dbReference>
<keyword evidence="11" id="KW-0788">Thiol protease</keyword>
<keyword evidence="5" id="KW-0645">Protease</keyword>
<keyword evidence="10" id="KW-0347">Helicase</keyword>
<dbReference type="InterPro" id="IPR009003">
    <property type="entry name" value="Peptidase_S1_PA"/>
</dbReference>
<comment type="subcellular location">
    <subcellularLocation>
        <location evidence="1">Host cytoplasm</location>
    </subcellularLocation>
    <subcellularLocation>
        <location evidence="2">Host membrane</location>
    </subcellularLocation>
</comment>
<evidence type="ECO:0000256" key="1">
    <source>
        <dbReference type="ARBA" id="ARBA00004192"/>
    </source>
</evidence>
<evidence type="ECO:0000256" key="6">
    <source>
        <dbReference type="ARBA" id="ARBA00022679"/>
    </source>
</evidence>
<evidence type="ECO:0000256" key="3">
    <source>
        <dbReference type="ARBA" id="ARBA00022520"/>
    </source>
</evidence>
<proteinExistence type="predicted"/>
<dbReference type="Pfam" id="PF00548">
    <property type="entry name" value="Peptidase_C3"/>
    <property type="match status" value="1"/>
</dbReference>
<evidence type="ECO:0000259" key="18">
    <source>
        <dbReference type="PROSITE" id="PS51874"/>
    </source>
</evidence>
<dbReference type="PROSITE" id="PS51874">
    <property type="entry name" value="PCV_3C_PRO"/>
    <property type="match status" value="1"/>
</dbReference>
<dbReference type="InterPro" id="IPR044067">
    <property type="entry name" value="PCV_3C_PRO"/>
</dbReference>
<evidence type="ECO:0000256" key="15">
    <source>
        <dbReference type="ARBA" id="ARBA00023136"/>
    </source>
</evidence>
<dbReference type="InterPro" id="IPR007094">
    <property type="entry name" value="RNA-dir_pol_PSvirus"/>
</dbReference>
<keyword evidence="13" id="KW-1043">Host membrane</keyword>
<keyword evidence="14" id="KW-0693">Viral RNA replication</keyword>